<evidence type="ECO:0000313" key="1">
    <source>
        <dbReference type="EMBL" id="SEK11854.1"/>
    </source>
</evidence>
<protein>
    <submittedName>
        <fullName evidence="1">Uncharacterized protein</fullName>
    </submittedName>
</protein>
<gene>
    <name evidence="1" type="ORF">SAMN05216550_1216</name>
</gene>
<accession>A0AAQ1GLZ0</accession>
<dbReference type="Proteomes" id="UP000183529">
    <property type="component" value="Unassembled WGS sequence"/>
</dbReference>
<dbReference type="RefSeq" id="WP_124263343.1">
    <property type="nucleotide sequence ID" value="NZ_CADFGN010000016.1"/>
</dbReference>
<dbReference type="EMBL" id="FNZM01000021">
    <property type="protein sequence ID" value="SEK11854.1"/>
    <property type="molecule type" value="Genomic_DNA"/>
</dbReference>
<proteinExistence type="predicted"/>
<reference evidence="1 2" key="1">
    <citation type="submission" date="2016-10" db="EMBL/GenBank/DDBJ databases">
        <authorList>
            <person name="Varghese N."/>
            <person name="Submissions S."/>
        </authorList>
    </citation>
    <scope>NUCLEOTIDE SEQUENCE [LARGE SCALE GENOMIC DNA]</scope>
    <source>
        <strain evidence="1 2">LMG 22274</strain>
    </source>
</reference>
<name>A0AAQ1GLZ0_9BURK</name>
<evidence type="ECO:0000313" key="2">
    <source>
        <dbReference type="Proteomes" id="UP000183529"/>
    </source>
</evidence>
<comment type="caution">
    <text evidence="1">The sequence shown here is derived from an EMBL/GenBank/DDBJ whole genome shotgun (WGS) entry which is preliminary data.</text>
</comment>
<sequence length="178" mass="19479">MSEIDHWLGRYPLFREALRHGATSLNALPLQARTVVFKRLCMNELTEESSKSTQCTLGEVRAAYVELPMAIVDTAVQKFVSDHGTRGADTLALRAALDESAVRYPAMARPPCLLMPGAGVFLDGWMRFLAYRARGDLTAPLLAVDWDDLYARIALMDGESDALPLGAPVAELDSALLD</sequence>
<dbReference type="GeneID" id="61308111"/>
<organism evidence="1 2">
    <name type="scientific">Paraburkholderia tropica</name>
    <dbReference type="NCBI Taxonomy" id="92647"/>
    <lineage>
        <taxon>Bacteria</taxon>
        <taxon>Pseudomonadati</taxon>
        <taxon>Pseudomonadota</taxon>
        <taxon>Betaproteobacteria</taxon>
        <taxon>Burkholderiales</taxon>
        <taxon>Burkholderiaceae</taxon>
        <taxon>Paraburkholderia</taxon>
    </lineage>
</organism>
<dbReference type="AlphaFoldDB" id="A0AAQ1GLZ0"/>